<dbReference type="SUPFAM" id="SSF54160">
    <property type="entry name" value="Chromo domain-like"/>
    <property type="match status" value="1"/>
</dbReference>
<dbReference type="InterPro" id="IPR050390">
    <property type="entry name" value="C5-Methyltransferase"/>
</dbReference>
<dbReference type="AlphaFoldDB" id="A0A8S1ZMY6"/>
<dbReference type="InterPro" id="IPR036638">
    <property type="entry name" value="HLH_DNA-bd_sf"/>
</dbReference>
<evidence type="ECO:0000256" key="6">
    <source>
        <dbReference type="ARBA" id="ARBA00023015"/>
    </source>
</evidence>
<keyword evidence="4 10" id="KW-0808">Transferase</keyword>
<evidence type="ECO:0000256" key="2">
    <source>
        <dbReference type="ARBA" id="ARBA00011975"/>
    </source>
</evidence>
<evidence type="ECO:0000259" key="13">
    <source>
        <dbReference type="PROSITE" id="PS50888"/>
    </source>
</evidence>
<evidence type="ECO:0000256" key="8">
    <source>
        <dbReference type="ARBA" id="ARBA00023163"/>
    </source>
</evidence>
<keyword evidence="7" id="KW-0238">DNA-binding</keyword>
<evidence type="ECO:0000313" key="15">
    <source>
        <dbReference type="Proteomes" id="UP000682877"/>
    </source>
</evidence>
<feature type="compositionally biased region" description="Low complexity" evidence="11">
    <location>
        <begin position="334"/>
        <end position="351"/>
    </location>
</feature>
<organism evidence="14 15">
    <name type="scientific">Arabidopsis arenosa</name>
    <name type="common">Sand rock-cress</name>
    <name type="synonym">Cardaminopsis arenosa</name>
    <dbReference type="NCBI Taxonomy" id="38785"/>
    <lineage>
        <taxon>Eukaryota</taxon>
        <taxon>Viridiplantae</taxon>
        <taxon>Streptophyta</taxon>
        <taxon>Embryophyta</taxon>
        <taxon>Tracheophyta</taxon>
        <taxon>Spermatophyta</taxon>
        <taxon>Magnoliopsida</taxon>
        <taxon>eudicotyledons</taxon>
        <taxon>Gunneridae</taxon>
        <taxon>Pentapetalae</taxon>
        <taxon>rosids</taxon>
        <taxon>malvids</taxon>
        <taxon>Brassicales</taxon>
        <taxon>Brassicaceae</taxon>
        <taxon>Camelineae</taxon>
        <taxon>Arabidopsis</taxon>
    </lineage>
</organism>
<dbReference type="InterPro" id="IPR045239">
    <property type="entry name" value="bHLH95_bHLH"/>
</dbReference>
<dbReference type="SUPFAM" id="SSF47459">
    <property type="entry name" value="HLH, helix-loop-helix DNA-binding domain"/>
    <property type="match status" value="1"/>
</dbReference>
<evidence type="ECO:0000259" key="12">
    <source>
        <dbReference type="PROSITE" id="PS50013"/>
    </source>
</evidence>
<comment type="subcellular location">
    <subcellularLocation>
        <location evidence="1">Nucleus</location>
    </subcellularLocation>
</comment>
<dbReference type="CDD" id="cd18635">
    <property type="entry name" value="CD_CMT3_like"/>
    <property type="match status" value="1"/>
</dbReference>
<dbReference type="Proteomes" id="UP000682877">
    <property type="component" value="Chromosome 2"/>
</dbReference>
<keyword evidence="6" id="KW-0805">Transcription regulation</keyword>
<dbReference type="GO" id="GO:0003677">
    <property type="term" value="F:DNA binding"/>
    <property type="evidence" value="ECO:0007669"/>
    <property type="project" value="UniProtKB-KW"/>
</dbReference>
<proteinExistence type="inferred from homology"/>
<comment type="similarity">
    <text evidence="10">Belongs to the class I-like SAM-binding methyltransferase superfamily. C5-methyltransferase family.</text>
</comment>
<feature type="compositionally biased region" description="Basic and acidic residues" evidence="11">
    <location>
        <begin position="256"/>
        <end position="267"/>
    </location>
</feature>
<accession>A0A8S1ZMY6</accession>
<reference evidence="14" key="1">
    <citation type="submission" date="2021-01" db="EMBL/GenBank/DDBJ databases">
        <authorList>
            <person name="Bezrukov I."/>
        </authorList>
    </citation>
    <scope>NUCLEOTIDE SEQUENCE</scope>
</reference>
<dbReference type="PANTHER" id="PTHR10629">
    <property type="entry name" value="CYTOSINE-SPECIFIC METHYLTRANSFERASE"/>
    <property type="match status" value="1"/>
</dbReference>
<feature type="region of interest" description="Disordered" evidence="11">
    <location>
        <begin position="245"/>
        <end position="279"/>
    </location>
</feature>
<feature type="active site" evidence="10">
    <location>
        <position position="644"/>
    </location>
</feature>
<dbReference type="GO" id="GO:0044027">
    <property type="term" value="P:negative regulation of gene expression via chromosomal CpG island methylation"/>
    <property type="evidence" value="ECO:0007669"/>
    <property type="project" value="TreeGrafter"/>
</dbReference>
<evidence type="ECO:0000256" key="1">
    <source>
        <dbReference type="ARBA" id="ARBA00004123"/>
    </source>
</evidence>
<dbReference type="InterPro" id="IPR023780">
    <property type="entry name" value="Chromo_domain"/>
</dbReference>
<dbReference type="PRINTS" id="PR00105">
    <property type="entry name" value="C5METTRFRASE"/>
</dbReference>
<protein>
    <recommendedName>
        <fullName evidence="2">DNA (cytosine-5-)-methyltransferase</fullName>
        <ecNumber evidence="2">2.1.1.37</ecNumber>
    </recommendedName>
</protein>
<dbReference type="GO" id="GO:0032259">
    <property type="term" value="P:methylation"/>
    <property type="evidence" value="ECO:0007669"/>
    <property type="project" value="UniProtKB-KW"/>
</dbReference>
<feature type="domain" description="Chromo" evidence="12">
    <location>
        <begin position="558"/>
        <end position="619"/>
    </location>
</feature>
<keyword evidence="8" id="KW-0804">Transcription</keyword>
<dbReference type="InterPro" id="IPR029063">
    <property type="entry name" value="SAM-dependent_MTases_sf"/>
</dbReference>
<dbReference type="InterPro" id="IPR000953">
    <property type="entry name" value="Chromo/chromo_shadow_dom"/>
</dbReference>
<feature type="domain" description="BHLH" evidence="13">
    <location>
        <begin position="272"/>
        <end position="321"/>
    </location>
</feature>
<dbReference type="PANTHER" id="PTHR10629:SF42">
    <property type="entry name" value="DNA (CYTOSINE-5)-METHYLTRANSFERASE CMT1-RELATED"/>
    <property type="match status" value="1"/>
</dbReference>
<dbReference type="Gene3D" id="3.40.50.150">
    <property type="entry name" value="Vaccinia Virus protein VP39"/>
    <property type="match status" value="1"/>
</dbReference>
<evidence type="ECO:0000256" key="10">
    <source>
        <dbReference type="PROSITE-ProRule" id="PRU01016"/>
    </source>
</evidence>
<dbReference type="EC" id="2.1.1.37" evidence="2"/>
<dbReference type="PROSITE" id="PS50888">
    <property type="entry name" value="BHLH"/>
    <property type="match status" value="1"/>
</dbReference>
<feature type="region of interest" description="Disordered" evidence="11">
    <location>
        <begin position="333"/>
        <end position="362"/>
    </location>
</feature>
<evidence type="ECO:0000256" key="4">
    <source>
        <dbReference type="ARBA" id="ARBA00022679"/>
    </source>
</evidence>
<feature type="compositionally biased region" description="Basic and acidic residues" evidence="11">
    <location>
        <begin position="352"/>
        <end position="362"/>
    </location>
</feature>
<dbReference type="SMART" id="SM00298">
    <property type="entry name" value="CHROMO"/>
    <property type="match status" value="1"/>
</dbReference>
<gene>
    <name evidence="14" type="ORF">AARE701A_LOCUS4219</name>
</gene>
<evidence type="ECO:0000256" key="7">
    <source>
        <dbReference type="ARBA" id="ARBA00023125"/>
    </source>
</evidence>
<dbReference type="InterPro" id="IPR001525">
    <property type="entry name" value="C5_MeTfrase"/>
</dbReference>
<dbReference type="SUPFAM" id="SSF53335">
    <property type="entry name" value="S-adenosyl-L-methionine-dependent methyltransferases"/>
    <property type="match status" value="1"/>
</dbReference>
<dbReference type="Pfam" id="PF00385">
    <property type="entry name" value="Chromo"/>
    <property type="match status" value="1"/>
</dbReference>
<feature type="region of interest" description="Disordered" evidence="11">
    <location>
        <begin position="527"/>
        <end position="554"/>
    </location>
</feature>
<feature type="compositionally biased region" description="Acidic residues" evidence="11">
    <location>
        <begin position="528"/>
        <end position="554"/>
    </location>
</feature>
<evidence type="ECO:0000256" key="3">
    <source>
        <dbReference type="ARBA" id="ARBA00022603"/>
    </source>
</evidence>
<dbReference type="PROSITE" id="PS51679">
    <property type="entry name" value="SAM_MT_C5"/>
    <property type="match status" value="1"/>
</dbReference>
<name>A0A8S1ZMY6_ARAAE</name>
<dbReference type="CDD" id="cd11393">
    <property type="entry name" value="bHLH_AtbHLH_like"/>
    <property type="match status" value="1"/>
</dbReference>
<dbReference type="Pfam" id="PF00145">
    <property type="entry name" value="DNA_methylase"/>
    <property type="match status" value="1"/>
</dbReference>
<evidence type="ECO:0000313" key="14">
    <source>
        <dbReference type="EMBL" id="CAE5962490.1"/>
    </source>
</evidence>
<sequence>MADEFRATAAICGGGGGAWWNSPRSVMSPSDHFLSPCFGASITSDDFTSQENNLKARMTCTDNNNNNIIFGQREADSDSGGSTVTMDSTLQMMGLGFSSNSSSDWSQTILQEDLNSSFIRSSQDQDHGQGFLSTTTSPYILNPACSSSPSTSSSSSLLRTFYEPEPSPYNFVSTTSGLINDHQLSWANKTNPHHQASYGLINNFSNNANSRPFWSSSSTTNLNNTTPSNFVTTPQIISTRLEDKTKNLKTRAQSESLKRTKDNESAAKKPRVTTPSPLPTFKVRKENLRDQITSLQQLVSPFGKTDTASVLQEAIEYIKFLHDQVTVLSTPYMKQGASSQQQQQQQISGKSKNQDGNENHELRGHGLCLVPISSTFPVANETTADFWTPTFGGNNFRGSKKKKGNLEAISHYDKALVNGVVYSLNDDIYVQAKGEPNRIAKIIELFEGVDGEGCGAMSTGLCMGASLSGVNLITKWAVDNNSFACESLKLNHPETEVINESAEDFLRLLKEWRRLCQKFSLIPKTEPLELDSDSEDDNGSENNVEGESDGYEMSSDEFEVDEVLSICYGDPKMAKASAKKVKPSALYFKVHWKGYDNEDEHTWEPYGGLGNCKEKVKEFVTTGFKSKLLPLPGDVHIVCGGPPCQGLSGFNRFRNKDKPLQDEKNNQVTVFMDIIDYLKPKYVLMENVVSLLGFAKGFVGRYAVSRLVNKNYQARLGIMAAGAYGVPQCRYRVFLWGAQPSEELKVGHNRSDLQLKTALTLGDAINDLPEVTNFEEREAINYDIEPETEFQRFISLPRVDTLISNGEEESQLRILYDHQPLQMNEDDYQRACNIRKKKGAYFIDLGGVVFEDKTVRIDPSVERVILPSGKPMVPNYAITYRDGKSKKPFGRLWYDEIINTVVTRAQPHNQVWSSSICTFNLYSWSVPWYIQVGNAVAVPVGVALGYAFGMASQRLCDDKPVIDYPFMYPECLKRKEDSDKLRIPIQFMKRKLRTKGRKARVWEKKKTVGSG</sequence>
<evidence type="ECO:0000256" key="9">
    <source>
        <dbReference type="ARBA" id="ARBA00023242"/>
    </source>
</evidence>
<dbReference type="GO" id="GO:0005634">
    <property type="term" value="C:nucleus"/>
    <property type="evidence" value="ECO:0007669"/>
    <property type="project" value="UniProtKB-SubCell"/>
</dbReference>
<dbReference type="FunFam" id="4.10.280.10:FF:000075">
    <property type="entry name" value="Transcription factor bHLH113 family"/>
    <property type="match status" value="1"/>
</dbReference>
<keyword evidence="15" id="KW-1185">Reference proteome</keyword>
<keyword evidence="3 10" id="KW-0489">Methyltransferase</keyword>
<evidence type="ECO:0000256" key="5">
    <source>
        <dbReference type="ARBA" id="ARBA00022691"/>
    </source>
</evidence>
<dbReference type="InterPro" id="IPR016197">
    <property type="entry name" value="Chromo-like_dom_sf"/>
</dbReference>
<evidence type="ECO:0000256" key="11">
    <source>
        <dbReference type="SAM" id="MobiDB-lite"/>
    </source>
</evidence>
<dbReference type="PROSITE" id="PS50013">
    <property type="entry name" value="CHROMO_2"/>
    <property type="match status" value="1"/>
</dbReference>
<keyword evidence="5 10" id="KW-0949">S-adenosyl-L-methionine</keyword>
<dbReference type="SMART" id="SM00353">
    <property type="entry name" value="HLH"/>
    <property type="match status" value="1"/>
</dbReference>
<dbReference type="InterPro" id="IPR011598">
    <property type="entry name" value="bHLH_dom"/>
</dbReference>
<keyword evidence="9" id="KW-0539">Nucleus</keyword>
<dbReference type="GO" id="GO:0046983">
    <property type="term" value="F:protein dimerization activity"/>
    <property type="evidence" value="ECO:0007669"/>
    <property type="project" value="InterPro"/>
</dbReference>
<dbReference type="EMBL" id="LR999452">
    <property type="protein sequence ID" value="CAE5962490.1"/>
    <property type="molecule type" value="Genomic_DNA"/>
</dbReference>
<dbReference type="GO" id="GO:0003886">
    <property type="term" value="F:DNA (cytosine-5-)-methyltransferase activity"/>
    <property type="evidence" value="ECO:0007669"/>
    <property type="project" value="UniProtKB-EC"/>
</dbReference>
<dbReference type="Gene3D" id="3.90.120.10">
    <property type="entry name" value="DNA Methylase, subunit A, domain 2"/>
    <property type="match status" value="1"/>
</dbReference>
<dbReference type="Gene3D" id="4.10.280.10">
    <property type="entry name" value="Helix-loop-helix DNA-binding domain"/>
    <property type="match status" value="1"/>
</dbReference>